<reference evidence="3" key="3">
    <citation type="journal article" date="2005" name="Nature">
        <title>The map-based sequence of the rice genome.</title>
        <authorList>
            <consortium name="International rice genome sequencing project (IRGSP)"/>
            <person name="Matsumoto T."/>
            <person name="Wu J."/>
            <person name="Kanamori H."/>
            <person name="Katayose Y."/>
            <person name="Fujisawa M."/>
            <person name="Namiki N."/>
            <person name="Mizuno H."/>
            <person name="Yamamoto K."/>
            <person name="Antonio B.A."/>
            <person name="Baba T."/>
            <person name="Sakata K."/>
            <person name="Nagamura Y."/>
            <person name="Aoki H."/>
            <person name="Arikawa K."/>
            <person name="Arita K."/>
            <person name="Bito T."/>
            <person name="Chiden Y."/>
            <person name="Fujitsuka N."/>
            <person name="Fukunaka R."/>
            <person name="Hamada M."/>
            <person name="Harada C."/>
            <person name="Hayashi A."/>
            <person name="Hijishita S."/>
            <person name="Honda M."/>
            <person name="Hosokawa S."/>
            <person name="Ichikawa Y."/>
            <person name="Idonuma A."/>
            <person name="Iijima M."/>
            <person name="Ikeda M."/>
            <person name="Ikeno M."/>
            <person name="Ito K."/>
            <person name="Ito S."/>
            <person name="Ito T."/>
            <person name="Ito Y."/>
            <person name="Ito Y."/>
            <person name="Iwabuchi A."/>
            <person name="Kamiya K."/>
            <person name="Karasawa W."/>
            <person name="Kurita K."/>
            <person name="Katagiri S."/>
            <person name="Kikuta A."/>
            <person name="Kobayashi H."/>
            <person name="Kobayashi N."/>
            <person name="Machita K."/>
            <person name="Maehara T."/>
            <person name="Masukawa M."/>
            <person name="Mizubayashi T."/>
            <person name="Mukai Y."/>
            <person name="Nagasaki H."/>
            <person name="Nagata Y."/>
            <person name="Naito S."/>
            <person name="Nakashima M."/>
            <person name="Nakama Y."/>
            <person name="Nakamichi Y."/>
            <person name="Nakamura M."/>
            <person name="Meguro A."/>
            <person name="Negishi M."/>
            <person name="Ohta I."/>
            <person name="Ohta T."/>
            <person name="Okamoto M."/>
            <person name="Ono N."/>
            <person name="Saji S."/>
            <person name="Sakaguchi M."/>
            <person name="Sakai K."/>
            <person name="Shibata M."/>
            <person name="Shimokawa T."/>
            <person name="Song J."/>
            <person name="Takazaki Y."/>
            <person name="Terasawa K."/>
            <person name="Tsugane M."/>
            <person name="Tsuji K."/>
            <person name="Ueda S."/>
            <person name="Waki K."/>
            <person name="Yamagata H."/>
            <person name="Yamamoto M."/>
            <person name="Yamamoto S."/>
            <person name="Yamane H."/>
            <person name="Yoshiki S."/>
            <person name="Yoshihara R."/>
            <person name="Yukawa K."/>
            <person name="Zhong H."/>
            <person name="Yano M."/>
            <person name="Yuan Q."/>
            <person name="Ouyang S."/>
            <person name="Liu J."/>
            <person name="Jones K.M."/>
            <person name="Gansberger K."/>
            <person name="Moffat K."/>
            <person name="Hill J."/>
            <person name="Bera J."/>
            <person name="Fadrosh D."/>
            <person name="Jin S."/>
            <person name="Johri S."/>
            <person name="Kim M."/>
            <person name="Overton L."/>
            <person name="Reardon M."/>
            <person name="Tsitrin T."/>
            <person name="Vuong H."/>
            <person name="Weaver B."/>
            <person name="Ciecko A."/>
            <person name="Tallon L."/>
            <person name="Jackson J."/>
            <person name="Pai G."/>
            <person name="Aken S.V."/>
            <person name="Utterback T."/>
            <person name="Reidmuller S."/>
            <person name="Feldblyum T."/>
            <person name="Hsiao J."/>
            <person name="Zismann V."/>
            <person name="Iobst S."/>
            <person name="de Vazeille A.R."/>
            <person name="Buell C.R."/>
            <person name="Ying K."/>
            <person name="Li Y."/>
            <person name="Lu T."/>
            <person name="Huang Y."/>
            <person name="Zhao Q."/>
            <person name="Feng Q."/>
            <person name="Zhang L."/>
            <person name="Zhu J."/>
            <person name="Weng Q."/>
            <person name="Mu J."/>
            <person name="Lu Y."/>
            <person name="Fan D."/>
            <person name="Liu Y."/>
            <person name="Guan J."/>
            <person name="Zhang Y."/>
            <person name="Yu S."/>
            <person name="Liu X."/>
            <person name="Zhang Y."/>
            <person name="Hong G."/>
            <person name="Han B."/>
            <person name="Choisne N."/>
            <person name="Demange N."/>
            <person name="Orjeda G."/>
            <person name="Samain S."/>
            <person name="Cattolico L."/>
            <person name="Pelletier E."/>
            <person name="Couloux A."/>
            <person name="Segurens B."/>
            <person name="Wincker P."/>
            <person name="D'Hont A."/>
            <person name="Scarpelli C."/>
            <person name="Weissenbach J."/>
            <person name="Salanoubat M."/>
            <person name="Quetier F."/>
            <person name="Yu Y."/>
            <person name="Kim H.R."/>
            <person name="Rambo T."/>
            <person name="Currie J."/>
            <person name="Collura K."/>
            <person name="Luo M."/>
            <person name="Yang T."/>
            <person name="Ammiraju J.S.S."/>
            <person name="Engler F."/>
            <person name="Soderlund C."/>
            <person name="Wing R.A."/>
            <person name="Palmer L.E."/>
            <person name="de la Bastide M."/>
            <person name="Spiegel L."/>
            <person name="Nascimento L."/>
            <person name="Zutavern T."/>
            <person name="O'Shaughnessy A."/>
            <person name="Dike S."/>
            <person name="Dedhia N."/>
            <person name="Preston R."/>
            <person name="Balija V."/>
            <person name="McCombie W.R."/>
            <person name="Chow T."/>
            <person name="Chen H."/>
            <person name="Chung M."/>
            <person name="Chen C."/>
            <person name="Shaw J."/>
            <person name="Wu H."/>
            <person name="Hsiao K."/>
            <person name="Chao Y."/>
            <person name="Chu M."/>
            <person name="Cheng C."/>
            <person name="Hour A."/>
            <person name="Lee P."/>
            <person name="Lin S."/>
            <person name="Lin Y."/>
            <person name="Liou J."/>
            <person name="Liu S."/>
            <person name="Hsing Y."/>
            <person name="Raghuvanshi S."/>
            <person name="Mohanty A."/>
            <person name="Bharti A.K."/>
            <person name="Gaur A."/>
            <person name="Gupta V."/>
            <person name="Kumar D."/>
            <person name="Ravi V."/>
            <person name="Vij S."/>
            <person name="Kapur A."/>
            <person name="Khurana P."/>
            <person name="Khurana P."/>
            <person name="Khurana J.P."/>
            <person name="Tyagi A.K."/>
            <person name="Gaikwad K."/>
            <person name="Singh A."/>
            <person name="Dalal V."/>
            <person name="Srivastava S."/>
            <person name="Dixit A."/>
            <person name="Pal A.K."/>
            <person name="Ghazi I.A."/>
            <person name="Yadav M."/>
            <person name="Pandit A."/>
            <person name="Bhargava A."/>
            <person name="Sureshbabu K."/>
            <person name="Batra K."/>
            <person name="Sharma T.R."/>
            <person name="Mohapatra T."/>
            <person name="Singh N.K."/>
            <person name="Messing J."/>
            <person name="Nelson A.B."/>
            <person name="Fuks G."/>
            <person name="Kavchok S."/>
            <person name="Keizer G."/>
            <person name="Linton E."/>
            <person name="Llaca V."/>
            <person name="Song R."/>
            <person name="Tanyolac B."/>
            <person name="Young S."/>
            <person name="Ho-Il K."/>
            <person name="Hahn J.H."/>
            <person name="Sangsakoo G."/>
            <person name="Vanavichit A."/>
            <person name="de Mattos Luiz.A.T."/>
            <person name="Zimmer P.D."/>
            <person name="Malone G."/>
            <person name="Dellagostin O."/>
            <person name="de Oliveira A.C."/>
            <person name="Bevan M."/>
            <person name="Bancroft I."/>
            <person name="Minx P."/>
            <person name="Cordum H."/>
            <person name="Wilson R."/>
            <person name="Cheng Z."/>
            <person name="Jin W."/>
            <person name="Jiang J."/>
            <person name="Leong S.A."/>
            <person name="Iwama H."/>
            <person name="Gojobori T."/>
            <person name="Itoh T."/>
            <person name="Niimura Y."/>
            <person name="Fujii Y."/>
            <person name="Habara T."/>
            <person name="Sakai H."/>
            <person name="Sato Y."/>
            <person name="Wilson G."/>
            <person name="Kumar K."/>
            <person name="McCouch S."/>
            <person name="Juretic N."/>
            <person name="Hoen D."/>
            <person name="Wright S."/>
            <person name="Bruskiewich R."/>
            <person name="Bureau T."/>
            <person name="Miyao A."/>
            <person name="Hirochika H."/>
            <person name="Nishikawa T."/>
            <person name="Kadowaki K."/>
            <person name="Sugiura M."/>
            <person name="Burr B."/>
            <person name="Sasaki T."/>
        </authorList>
    </citation>
    <scope>NUCLEOTIDE SEQUENCE [LARGE SCALE GENOMIC DNA]</scope>
    <source>
        <strain evidence="3">cv. Nipponbare</strain>
    </source>
</reference>
<dbReference type="AlphaFoldDB" id="Q69TQ7"/>
<dbReference type="EMBL" id="AP004735">
    <property type="protein sequence ID" value="BAD35770.1"/>
    <property type="molecule type" value="Genomic_DNA"/>
</dbReference>
<protein>
    <submittedName>
        <fullName evidence="2">Uncharacterized protein</fullName>
    </submittedName>
</protein>
<evidence type="ECO:0000313" key="3">
    <source>
        <dbReference type="Proteomes" id="UP000000763"/>
    </source>
</evidence>
<accession>Q69TQ7</accession>
<name>Q69TQ7_ORYSJ</name>
<reference evidence="2" key="2">
    <citation type="submission" date="2002-02" db="EMBL/GenBank/DDBJ databases">
        <title>Oryza sativa nipponbare(GA3) genomic DNA, chromosome 6, BAC clone:OSJNBa0031P18.</title>
        <authorList>
            <person name="Sasaki T."/>
            <person name="Matsumoto T."/>
            <person name="Yamamoto K."/>
        </authorList>
    </citation>
    <scope>NUCLEOTIDE SEQUENCE</scope>
</reference>
<sequence>MSIQILFLFPSWRRRHHAEFADRKASANYEDRRVIQWSSPPAAAIICWPKAN</sequence>
<reference evidence="1" key="1">
    <citation type="submission" date="2002-02" db="EMBL/GenBank/DDBJ databases">
        <title>Oryza sativa nipponbare(GA3) genomic DNA, chromosome 6, BAC clone:OSJNBa0026P23.</title>
        <authorList>
            <person name="Sasaki T."/>
            <person name="Matsumoto T."/>
            <person name="Yamamoto K."/>
        </authorList>
    </citation>
    <scope>NUCLEOTIDE SEQUENCE</scope>
</reference>
<dbReference type="EMBL" id="AP004734">
    <property type="protein sequence ID" value="BAD35757.1"/>
    <property type="molecule type" value="Genomic_DNA"/>
</dbReference>
<proteinExistence type="predicted"/>
<dbReference type="Proteomes" id="UP000000763">
    <property type="component" value="Chromosome 6"/>
</dbReference>
<evidence type="ECO:0000313" key="1">
    <source>
        <dbReference type="EMBL" id="BAD35757.1"/>
    </source>
</evidence>
<organism evidence="2 3">
    <name type="scientific">Oryza sativa subsp. japonica</name>
    <name type="common">Rice</name>
    <dbReference type="NCBI Taxonomy" id="39947"/>
    <lineage>
        <taxon>Eukaryota</taxon>
        <taxon>Viridiplantae</taxon>
        <taxon>Streptophyta</taxon>
        <taxon>Embryophyta</taxon>
        <taxon>Tracheophyta</taxon>
        <taxon>Spermatophyta</taxon>
        <taxon>Magnoliopsida</taxon>
        <taxon>Liliopsida</taxon>
        <taxon>Poales</taxon>
        <taxon>Poaceae</taxon>
        <taxon>BOP clade</taxon>
        <taxon>Oryzoideae</taxon>
        <taxon>Oryzeae</taxon>
        <taxon>Oryzinae</taxon>
        <taxon>Oryza</taxon>
        <taxon>Oryza sativa</taxon>
    </lineage>
</organism>
<reference evidence="3" key="4">
    <citation type="journal article" date="2008" name="Nucleic Acids Res.">
        <title>The rice annotation project database (RAP-DB): 2008 update.</title>
        <authorList>
            <consortium name="The rice annotation project (RAP)"/>
        </authorList>
    </citation>
    <scope>GENOME REANNOTATION</scope>
    <source>
        <strain evidence="3">cv. Nipponbare</strain>
    </source>
</reference>
<evidence type="ECO:0000313" key="2">
    <source>
        <dbReference type="EMBL" id="BAD35770.1"/>
    </source>
</evidence>
<gene>
    <name evidence="1" type="ORF">OSJNBa0026P23.28</name>
    <name evidence="2" type="ORF">OSJNBa0031P18.7</name>
</gene>